<dbReference type="Pfam" id="PF22772">
    <property type="entry name" value="WsaF_C"/>
    <property type="match status" value="1"/>
</dbReference>
<keyword evidence="5" id="KW-1185">Reference proteome</keyword>
<dbReference type="PANTHER" id="PTHR46401:SF2">
    <property type="entry name" value="GLYCOSYLTRANSFERASE WBBK-RELATED"/>
    <property type="match status" value="1"/>
</dbReference>
<dbReference type="PANTHER" id="PTHR46401">
    <property type="entry name" value="GLYCOSYLTRANSFERASE WBBK-RELATED"/>
    <property type="match status" value="1"/>
</dbReference>
<name>A0ABV5C914_9BACL</name>
<dbReference type="Gene3D" id="3.40.50.2000">
    <property type="entry name" value="Glycogen Phosphorylase B"/>
    <property type="match status" value="1"/>
</dbReference>
<accession>A0ABV5C914</accession>
<evidence type="ECO:0000313" key="5">
    <source>
        <dbReference type="Proteomes" id="UP001580430"/>
    </source>
</evidence>
<protein>
    <submittedName>
        <fullName evidence="4">Glycosyltransferase family 4 protein</fullName>
        <ecNumber evidence="4">2.4.-.-</ecNumber>
    </submittedName>
</protein>
<dbReference type="CDD" id="cd03801">
    <property type="entry name" value="GT4_PimA-like"/>
    <property type="match status" value="1"/>
</dbReference>
<evidence type="ECO:0000256" key="1">
    <source>
        <dbReference type="ARBA" id="ARBA00022679"/>
    </source>
</evidence>
<dbReference type="SUPFAM" id="SSF53756">
    <property type="entry name" value="UDP-Glycosyltransferase/glycogen phosphorylase"/>
    <property type="match status" value="1"/>
</dbReference>
<dbReference type="EC" id="2.4.-.-" evidence="4"/>
<dbReference type="GO" id="GO:0016757">
    <property type="term" value="F:glycosyltransferase activity"/>
    <property type="evidence" value="ECO:0007669"/>
    <property type="project" value="UniProtKB-KW"/>
</dbReference>
<gene>
    <name evidence="4" type="ORF">ACE5LO_26245</name>
</gene>
<comment type="caution">
    <text evidence="4">The sequence shown here is derived from an EMBL/GenBank/DDBJ whole genome shotgun (WGS) entry which is preliminary data.</text>
</comment>
<dbReference type="InterPro" id="IPR048510">
    <property type="entry name" value="WsaF_N"/>
</dbReference>
<dbReference type="RefSeq" id="WP_375522869.1">
    <property type="nucleotide sequence ID" value="NZ_JBHIRY010000048.1"/>
</dbReference>
<evidence type="ECO:0000259" key="3">
    <source>
        <dbReference type="Pfam" id="PF22772"/>
    </source>
</evidence>
<keyword evidence="1 4" id="KW-0808">Transferase</keyword>
<reference evidence="4 5" key="1">
    <citation type="submission" date="2024-09" db="EMBL/GenBank/DDBJ databases">
        <title>Paenibacillus zeirhizospherea sp. nov., isolated from surface of the maize (Zea mays) roots in a horticulture field, Hungary.</title>
        <authorList>
            <person name="Marton D."/>
            <person name="Farkas M."/>
            <person name="Bedics A."/>
            <person name="Toth E."/>
            <person name="Tancsics A."/>
            <person name="Boka K."/>
            <person name="Marati G."/>
            <person name="Kriszt B."/>
            <person name="Cserhati M."/>
        </authorList>
    </citation>
    <scope>NUCLEOTIDE SEQUENCE [LARGE SCALE GENOMIC DNA]</scope>
    <source>
        <strain evidence="4 5">JCM 18446</strain>
    </source>
</reference>
<evidence type="ECO:0000259" key="2">
    <source>
        <dbReference type="Pfam" id="PF21374"/>
    </source>
</evidence>
<dbReference type="Proteomes" id="UP001580430">
    <property type="component" value="Unassembled WGS sequence"/>
</dbReference>
<sequence>MYNVLLYNAKKAVKIIQSQGVLQGSKTVLSKIKKKNEIATSKKNVFNFYHYLLLESREAKLAYQPKNELKLSWFIPDFGIGSGGHLNIFRIIHLLEKISVKSDIFICGASQWGNPSSVKEIINKNFFPLESNVYIIEDKMDIKNEYDIAIATSWQTAYYVRAFEDCVKKVYFVQDFEPYFYPQGSAYSFAEQTYKFGFYGITAGDWLKEKLSAEYGMKCESFSFSYEKDLYIPHGKRDKDIQRVFFYSRPPTDRRGFELGIMALNEFCKKNPHVEIVMAGWDVSEYEIPFRHFNAGVVRIEELSNLYSQCDVSLILSFTNLSLLPLELMASGCPVVINQGRNNDWIDPHKELFIYVENDITEIAEVLDQVINKKINTQAMLENANDFLQNSSWEKEAEQIKNYIYKILGD</sequence>
<dbReference type="Pfam" id="PF21374">
    <property type="entry name" value="WsaF_N"/>
    <property type="match status" value="1"/>
</dbReference>
<feature type="domain" description="WsaF C-terminal" evidence="3">
    <location>
        <begin position="242"/>
        <end position="367"/>
    </location>
</feature>
<dbReference type="EMBL" id="JBHIRY010000048">
    <property type="protein sequence ID" value="MFB5763865.1"/>
    <property type="molecule type" value="Genomic_DNA"/>
</dbReference>
<proteinExistence type="predicted"/>
<keyword evidence="4" id="KW-0328">Glycosyltransferase</keyword>
<dbReference type="InterPro" id="IPR055050">
    <property type="entry name" value="WsaF_C"/>
</dbReference>
<dbReference type="Gene3D" id="3.40.50.11090">
    <property type="match status" value="1"/>
</dbReference>
<evidence type="ECO:0000313" key="4">
    <source>
        <dbReference type="EMBL" id="MFB5763865.1"/>
    </source>
</evidence>
<organism evidence="4 5">
    <name type="scientific">Paenibacillus medicaginis</name>
    <dbReference type="NCBI Taxonomy" id="1470560"/>
    <lineage>
        <taxon>Bacteria</taxon>
        <taxon>Bacillati</taxon>
        <taxon>Bacillota</taxon>
        <taxon>Bacilli</taxon>
        <taxon>Bacillales</taxon>
        <taxon>Paenibacillaceae</taxon>
        <taxon>Paenibacillus</taxon>
    </lineage>
</organism>
<feature type="domain" description="WsaF N-terminal" evidence="2">
    <location>
        <begin position="145"/>
        <end position="196"/>
    </location>
</feature>